<dbReference type="AlphaFoldDB" id="A0A8J2PLC2"/>
<gene>
    <name evidence="1" type="ORF">AFUS01_LOCUS37752</name>
</gene>
<evidence type="ECO:0000313" key="1">
    <source>
        <dbReference type="EMBL" id="CAG7827789.1"/>
    </source>
</evidence>
<organism evidence="1 2">
    <name type="scientific">Allacma fusca</name>
    <dbReference type="NCBI Taxonomy" id="39272"/>
    <lineage>
        <taxon>Eukaryota</taxon>
        <taxon>Metazoa</taxon>
        <taxon>Ecdysozoa</taxon>
        <taxon>Arthropoda</taxon>
        <taxon>Hexapoda</taxon>
        <taxon>Collembola</taxon>
        <taxon>Symphypleona</taxon>
        <taxon>Sminthuridae</taxon>
        <taxon>Allacma</taxon>
    </lineage>
</organism>
<proteinExistence type="predicted"/>
<name>A0A8J2PLC2_9HEXA</name>
<evidence type="ECO:0000313" key="2">
    <source>
        <dbReference type="Proteomes" id="UP000708208"/>
    </source>
</evidence>
<protein>
    <submittedName>
        <fullName evidence="1">Uncharacterized protein</fullName>
    </submittedName>
</protein>
<dbReference type="Proteomes" id="UP000708208">
    <property type="component" value="Unassembled WGS sequence"/>
</dbReference>
<dbReference type="EMBL" id="CAJVCH010544870">
    <property type="protein sequence ID" value="CAG7827789.1"/>
    <property type="molecule type" value="Genomic_DNA"/>
</dbReference>
<reference evidence="1" key="1">
    <citation type="submission" date="2021-06" db="EMBL/GenBank/DDBJ databases">
        <authorList>
            <person name="Hodson N. C."/>
            <person name="Mongue J. A."/>
            <person name="Jaron S. K."/>
        </authorList>
    </citation>
    <scope>NUCLEOTIDE SEQUENCE</scope>
</reference>
<sequence>MGGVCRRMCDGTSRHSCHHHPRPERLTGHVQVVSSERRPVYPVIEPYQDVGHRGHRPQHRRRGLDVLHVHHDIHGHRGHHGPHDIHGHHFHCHR</sequence>
<accession>A0A8J2PLC2</accession>
<keyword evidence="2" id="KW-1185">Reference proteome</keyword>
<comment type="caution">
    <text evidence="1">The sequence shown here is derived from an EMBL/GenBank/DDBJ whole genome shotgun (WGS) entry which is preliminary data.</text>
</comment>